<keyword evidence="10" id="KW-0067">ATP-binding</keyword>
<dbReference type="InterPro" id="IPR001789">
    <property type="entry name" value="Sig_transdc_resp-reg_receiver"/>
</dbReference>
<keyword evidence="12" id="KW-0902">Two-component regulatory system</keyword>
<dbReference type="SMART" id="SM00388">
    <property type="entry name" value="HisKA"/>
    <property type="match status" value="1"/>
</dbReference>
<dbReference type="InterPro" id="IPR000014">
    <property type="entry name" value="PAS"/>
</dbReference>
<feature type="modified residue" description="4-aspartylphosphate" evidence="17">
    <location>
        <position position="708"/>
    </location>
</feature>
<dbReference type="PROSITE" id="PS50885">
    <property type="entry name" value="HAMP"/>
    <property type="match status" value="1"/>
</dbReference>
<feature type="domain" description="HAMP" evidence="24">
    <location>
        <begin position="214"/>
        <end position="269"/>
    </location>
</feature>
<comment type="subunit">
    <text evidence="14">At low DSF concentrations, interacts with RpfF.</text>
</comment>
<dbReference type="Pfam" id="PF02518">
    <property type="entry name" value="HATPase_c"/>
    <property type="match status" value="1"/>
</dbReference>
<dbReference type="GO" id="GO:0000155">
    <property type="term" value="F:phosphorelay sensor kinase activity"/>
    <property type="evidence" value="ECO:0007669"/>
    <property type="project" value="InterPro"/>
</dbReference>
<dbReference type="RefSeq" id="WP_015246968.1">
    <property type="nucleotide sequence ID" value="NC_019892.1"/>
</dbReference>
<dbReference type="InterPro" id="IPR003594">
    <property type="entry name" value="HATPase_dom"/>
</dbReference>
<dbReference type="Pfam" id="PF01627">
    <property type="entry name" value="Hpt"/>
    <property type="match status" value="1"/>
</dbReference>
<dbReference type="InterPro" id="IPR035965">
    <property type="entry name" value="PAS-like_dom_sf"/>
</dbReference>
<evidence type="ECO:0000256" key="18">
    <source>
        <dbReference type="SAM" id="Coils"/>
    </source>
</evidence>
<dbReference type="InterPro" id="IPR003661">
    <property type="entry name" value="HisK_dim/P_dom"/>
</dbReference>
<dbReference type="STRING" id="886293.Sinac_3570"/>
<dbReference type="PRINTS" id="PR00344">
    <property type="entry name" value="BCTRLSENSOR"/>
</dbReference>
<dbReference type="Pfam" id="PF00072">
    <property type="entry name" value="Response_reg"/>
    <property type="match status" value="2"/>
</dbReference>
<dbReference type="OrthoDB" id="9762493at2"/>
<dbReference type="eggNOG" id="COG5002">
    <property type="taxonomic scope" value="Bacteria"/>
</dbReference>
<keyword evidence="7 20" id="KW-0812">Transmembrane</keyword>
<dbReference type="InterPro" id="IPR005467">
    <property type="entry name" value="His_kinase_dom"/>
</dbReference>
<name>L0DG50_SINAD</name>
<dbReference type="Gene3D" id="1.20.120.160">
    <property type="entry name" value="HPT domain"/>
    <property type="match status" value="1"/>
</dbReference>
<keyword evidence="18" id="KW-0175">Coiled coil</keyword>
<evidence type="ECO:0000256" key="16">
    <source>
        <dbReference type="PROSITE-ProRule" id="PRU00110"/>
    </source>
</evidence>
<protein>
    <recommendedName>
        <fullName evidence="15">Sensory/regulatory protein RpfC</fullName>
        <ecNumber evidence="3">2.7.13.3</ecNumber>
    </recommendedName>
</protein>
<evidence type="ECO:0000256" key="2">
    <source>
        <dbReference type="ARBA" id="ARBA00004651"/>
    </source>
</evidence>
<dbReference type="InterPro" id="IPR036641">
    <property type="entry name" value="HPT_dom_sf"/>
</dbReference>
<evidence type="ECO:0000256" key="4">
    <source>
        <dbReference type="ARBA" id="ARBA00022475"/>
    </source>
</evidence>
<evidence type="ECO:0000256" key="8">
    <source>
        <dbReference type="ARBA" id="ARBA00022741"/>
    </source>
</evidence>
<evidence type="ECO:0000256" key="7">
    <source>
        <dbReference type="ARBA" id="ARBA00022692"/>
    </source>
</evidence>
<feature type="transmembrane region" description="Helical" evidence="20">
    <location>
        <begin position="18"/>
        <end position="37"/>
    </location>
</feature>
<dbReference type="Pfam" id="PF00512">
    <property type="entry name" value="HisKA"/>
    <property type="match status" value="1"/>
</dbReference>
<keyword evidence="8" id="KW-0547">Nucleotide-binding</keyword>
<accession>L0DG50</accession>
<dbReference type="InterPro" id="IPR011006">
    <property type="entry name" value="CheY-like_superfamily"/>
</dbReference>
<gene>
    <name evidence="26" type="ordered locus">Sinac_3570</name>
</gene>
<dbReference type="SUPFAM" id="SSF55785">
    <property type="entry name" value="PYP-like sensor domain (PAS domain)"/>
    <property type="match status" value="1"/>
</dbReference>
<dbReference type="HOGENOM" id="CLU_000445_104_15_0"/>
<dbReference type="SMART" id="SM00091">
    <property type="entry name" value="PAS"/>
    <property type="match status" value="1"/>
</dbReference>
<evidence type="ECO:0000313" key="27">
    <source>
        <dbReference type="Proteomes" id="UP000010798"/>
    </source>
</evidence>
<feature type="domain" description="Histidine kinase" evidence="21">
    <location>
        <begin position="414"/>
        <end position="635"/>
    </location>
</feature>
<dbReference type="CDD" id="cd16922">
    <property type="entry name" value="HATPase_EvgS-ArcB-TorS-like"/>
    <property type="match status" value="1"/>
</dbReference>
<dbReference type="PROSITE" id="PS50112">
    <property type="entry name" value="PAS"/>
    <property type="match status" value="1"/>
</dbReference>
<dbReference type="Gene3D" id="3.30.450.20">
    <property type="entry name" value="PAS domain"/>
    <property type="match status" value="1"/>
</dbReference>
<comment type="catalytic activity">
    <reaction evidence="1">
        <text>ATP + protein L-histidine = ADP + protein N-phospho-L-histidine.</text>
        <dbReference type="EC" id="2.7.13.3"/>
    </reaction>
</comment>
<dbReference type="CDD" id="cd17546">
    <property type="entry name" value="REC_hyHK_CKI1_RcsC-like"/>
    <property type="match status" value="2"/>
</dbReference>
<dbReference type="SUPFAM" id="SSF47226">
    <property type="entry name" value="Histidine-containing phosphotransfer domain, HPT domain"/>
    <property type="match status" value="1"/>
</dbReference>
<dbReference type="PANTHER" id="PTHR45339">
    <property type="entry name" value="HYBRID SIGNAL TRANSDUCTION HISTIDINE KINASE J"/>
    <property type="match status" value="1"/>
</dbReference>
<dbReference type="PROSITE" id="PS50109">
    <property type="entry name" value="HIS_KIN"/>
    <property type="match status" value="1"/>
</dbReference>
<dbReference type="InterPro" id="IPR004358">
    <property type="entry name" value="Sig_transdc_His_kin-like_C"/>
</dbReference>
<dbReference type="GO" id="GO:0005524">
    <property type="term" value="F:ATP binding"/>
    <property type="evidence" value="ECO:0007669"/>
    <property type="project" value="UniProtKB-KW"/>
</dbReference>
<organism evidence="26 27">
    <name type="scientific">Singulisphaera acidiphila (strain ATCC BAA-1392 / DSM 18658 / VKM B-2454 / MOB10)</name>
    <dbReference type="NCBI Taxonomy" id="886293"/>
    <lineage>
        <taxon>Bacteria</taxon>
        <taxon>Pseudomonadati</taxon>
        <taxon>Planctomycetota</taxon>
        <taxon>Planctomycetia</taxon>
        <taxon>Isosphaerales</taxon>
        <taxon>Isosphaeraceae</taxon>
        <taxon>Singulisphaera</taxon>
    </lineage>
</organism>
<comment type="subcellular location">
    <subcellularLocation>
        <location evidence="2">Cell membrane</location>
        <topology evidence="2">Multi-pass membrane protein</topology>
    </subcellularLocation>
</comment>
<dbReference type="AlphaFoldDB" id="L0DG50"/>
<evidence type="ECO:0000256" key="9">
    <source>
        <dbReference type="ARBA" id="ARBA00022777"/>
    </source>
</evidence>
<proteinExistence type="predicted"/>
<evidence type="ECO:0000256" key="13">
    <source>
        <dbReference type="ARBA" id="ARBA00023136"/>
    </source>
</evidence>
<evidence type="ECO:0000256" key="12">
    <source>
        <dbReference type="ARBA" id="ARBA00023012"/>
    </source>
</evidence>
<dbReference type="CDD" id="cd00130">
    <property type="entry name" value="PAS"/>
    <property type="match status" value="1"/>
</dbReference>
<keyword evidence="5 17" id="KW-0597">Phosphoprotein</keyword>
<evidence type="ECO:0000256" key="17">
    <source>
        <dbReference type="PROSITE-ProRule" id="PRU00169"/>
    </source>
</evidence>
<dbReference type="SMART" id="SM00448">
    <property type="entry name" value="REC"/>
    <property type="match status" value="2"/>
</dbReference>
<dbReference type="eggNOG" id="COG0784">
    <property type="taxonomic scope" value="Bacteria"/>
</dbReference>
<dbReference type="Gene3D" id="3.30.565.10">
    <property type="entry name" value="Histidine kinase-like ATPase, C-terminal domain"/>
    <property type="match status" value="1"/>
</dbReference>
<evidence type="ECO:0000256" key="5">
    <source>
        <dbReference type="ARBA" id="ARBA00022553"/>
    </source>
</evidence>
<evidence type="ECO:0000259" key="24">
    <source>
        <dbReference type="PROSITE" id="PS50885"/>
    </source>
</evidence>
<dbReference type="NCBIfam" id="TIGR00229">
    <property type="entry name" value="sensory_box"/>
    <property type="match status" value="1"/>
</dbReference>
<dbReference type="SMART" id="SM00387">
    <property type="entry name" value="HATPase_c"/>
    <property type="match status" value="1"/>
</dbReference>
<feature type="region of interest" description="Disordered" evidence="19">
    <location>
        <begin position="930"/>
        <end position="950"/>
    </location>
</feature>
<feature type="domain" description="Response regulatory" evidence="22">
    <location>
        <begin position="654"/>
        <end position="776"/>
    </location>
</feature>
<dbReference type="eggNOG" id="COG2198">
    <property type="taxonomic scope" value="Bacteria"/>
</dbReference>
<dbReference type="Gene3D" id="6.10.340.10">
    <property type="match status" value="1"/>
</dbReference>
<feature type="domain" description="PAS" evidence="23">
    <location>
        <begin position="264"/>
        <end position="334"/>
    </location>
</feature>
<evidence type="ECO:0000256" key="6">
    <source>
        <dbReference type="ARBA" id="ARBA00022679"/>
    </source>
</evidence>
<evidence type="ECO:0000259" key="22">
    <source>
        <dbReference type="PROSITE" id="PS50110"/>
    </source>
</evidence>
<feature type="modified residue" description="Phosphohistidine" evidence="16">
    <location>
        <position position="1006"/>
    </location>
</feature>
<dbReference type="FunFam" id="1.10.287.130:FF:000002">
    <property type="entry name" value="Two-component osmosensing histidine kinase"/>
    <property type="match status" value="1"/>
</dbReference>
<evidence type="ECO:0000256" key="14">
    <source>
        <dbReference type="ARBA" id="ARBA00064003"/>
    </source>
</evidence>
<evidence type="ECO:0000256" key="19">
    <source>
        <dbReference type="SAM" id="MobiDB-lite"/>
    </source>
</evidence>
<evidence type="ECO:0000259" key="23">
    <source>
        <dbReference type="PROSITE" id="PS50112"/>
    </source>
</evidence>
<feature type="domain" description="Response regulatory" evidence="22">
    <location>
        <begin position="804"/>
        <end position="920"/>
    </location>
</feature>
<keyword evidence="27" id="KW-1185">Reference proteome</keyword>
<keyword evidence="13 20" id="KW-0472">Membrane</keyword>
<dbReference type="InterPro" id="IPR036097">
    <property type="entry name" value="HisK_dim/P_sf"/>
</dbReference>
<evidence type="ECO:0000256" key="3">
    <source>
        <dbReference type="ARBA" id="ARBA00012438"/>
    </source>
</evidence>
<dbReference type="InterPro" id="IPR003660">
    <property type="entry name" value="HAMP_dom"/>
</dbReference>
<dbReference type="PANTHER" id="PTHR45339:SF1">
    <property type="entry name" value="HYBRID SIGNAL TRANSDUCTION HISTIDINE KINASE J"/>
    <property type="match status" value="1"/>
</dbReference>
<dbReference type="EC" id="2.7.13.3" evidence="3"/>
<dbReference type="SUPFAM" id="SSF55874">
    <property type="entry name" value="ATPase domain of HSP90 chaperone/DNA topoisomerase II/histidine kinase"/>
    <property type="match status" value="1"/>
</dbReference>
<evidence type="ECO:0000256" key="15">
    <source>
        <dbReference type="ARBA" id="ARBA00068150"/>
    </source>
</evidence>
<feature type="transmembrane region" description="Helical" evidence="20">
    <location>
        <begin position="192"/>
        <end position="212"/>
    </location>
</feature>
<dbReference type="SUPFAM" id="SSF47384">
    <property type="entry name" value="Homodimeric domain of signal transducing histidine kinase"/>
    <property type="match status" value="1"/>
</dbReference>
<feature type="modified residue" description="4-aspartylphosphate" evidence="17">
    <location>
        <position position="853"/>
    </location>
</feature>
<evidence type="ECO:0000256" key="1">
    <source>
        <dbReference type="ARBA" id="ARBA00000085"/>
    </source>
</evidence>
<evidence type="ECO:0000259" key="21">
    <source>
        <dbReference type="PROSITE" id="PS50109"/>
    </source>
</evidence>
<keyword evidence="6" id="KW-0808">Transferase</keyword>
<keyword evidence="9" id="KW-0418">Kinase</keyword>
<dbReference type="Gene3D" id="3.40.50.2300">
    <property type="match status" value="2"/>
</dbReference>
<dbReference type="CDD" id="cd06225">
    <property type="entry name" value="HAMP"/>
    <property type="match status" value="1"/>
</dbReference>
<evidence type="ECO:0000256" key="11">
    <source>
        <dbReference type="ARBA" id="ARBA00022989"/>
    </source>
</evidence>
<keyword evidence="4" id="KW-1003">Cell membrane</keyword>
<dbReference type="EMBL" id="CP003364">
    <property type="protein sequence ID" value="AGA27825.1"/>
    <property type="molecule type" value="Genomic_DNA"/>
</dbReference>
<dbReference type="CDD" id="cd00082">
    <property type="entry name" value="HisKA"/>
    <property type="match status" value="1"/>
</dbReference>
<evidence type="ECO:0000256" key="20">
    <source>
        <dbReference type="SAM" id="Phobius"/>
    </source>
</evidence>
<dbReference type="InterPro" id="IPR008207">
    <property type="entry name" value="Sig_transdc_His_kin_Hpt_dom"/>
</dbReference>
<dbReference type="Pfam" id="PF13426">
    <property type="entry name" value="PAS_9"/>
    <property type="match status" value="1"/>
</dbReference>
<dbReference type="Gene3D" id="1.10.287.130">
    <property type="match status" value="1"/>
</dbReference>
<sequence length="1159" mass="127068">MRNKARRWLNALGLNTRILLLVGLPVAATAVITTFVVHWTTQRFVEDAIGDQMVMQARIVAHLVAIAEQKREAGMKPAEINRHLREIARFAKEQRKYDYEFWIADDSGKVYLGSEEQEFTFKADQPQAGIFLRLLDGRRDHLDVVVQESRKREIDPFVYKYVGVSGVGSPRIVEVGYKTDSLFAELAFKNSLVAAGVAGLLLAVGILAYFILRDMLTVPLDQLIQAAKAVEAEEYQVGTLQVVCARGDELGRLALVFEDMVGRLATRYESLVNFMRSVVIKVRGDCVITFANAYATELLGYTNAELVGQNLNMIVPPEWHEEVRQRVDALQGQDVLVNEVNENVVKSGERIWVAWSNRVIKSGEGRGKELLCVGNNVTEEMRHKKELENLIVELEKTREEAVEASRAKGDFLANMSHEIRTPMNAIIGMSHLALQTDLAPKQRDYLKKIDGSAKALLRIINDILDFSKIEAGRLDMEAAEFNLEDVLDSVATLITPKAEEKGLEVLFRTEPGLPLHLVGDSLRLGQILINLAGNSVKFTEQGEIVISTQLVEKTEEQAVLAFSVRDTGIGMTAEQAGKLFQPFVQADSSTTRKFGGTGLGLSISKQLVEIMGGQISVESEPGKGSVFDFTAAFGLARKSRIRFGRLVGELQGLRVLVVDDSGTSREILTDALESMSFEVGVATTGAEALVALDRAADEGRPFDLVLMDYKMPGMDGIEAARRIKKSSRLHQAPTVVMVTAYGREEIMSRAERVGVEGFLIKPVGQSVLLNTIMEVFGHSKHQDFRPLTVPAMQLEAMGSIRGSRVLVAEDNEINQQVAREILESAGLVVDIAANGREAVELVRANPYDAVLMDIQMPELDGLQATVELRGDGRYRDLPIIAMTAHAMAGDREQSLKAGMDDHVTKPIDPDVLFAVLLRWIKPGERKVAAKTLPAQPEERIPPQPARPEASEWSGIDRVTGLRRVAGNETLYRKLLLDFHRDYATSVDRVRAAIAEGRLTDAERQAHTLKGVAGNIGAMDLHRATGELDSALRVSDLEKAGTLLPGVEQELSVVIRGLEPFAQQAAAARAEAQVSGGQAGEAVDRPALETALRELADLVFKNNPDVENALEHVRAALKGSRGDEVERAAQALDLFDFRGAMKALVSLAAVEGISLDSGGP</sequence>
<dbReference type="GO" id="GO:0005886">
    <property type="term" value="C:plasma membrane"/>
    <property type="evidence" value="ECO:0007669"/>
    <property type="project" value="UniProtKB-SubCell"/>
</dbReference>
<dbReference type="PROSITE" id="PS50894">
    <property type="entry name" value="HPT"/>
    <property type="match status" value="1"/>
</dbReference>
<dbReference type="Proteomes" id="UP000010798">
    <property type="component" value="Chromosome"/>
</dbReference>
<evidence type="ECO:0000313" key="26">
    <source>
        <dbReference type="EMBL" id="AGA27825.1"/>
    </source>
</evidence>
<dbReference type="InterPro" id="IPR036890">
    <property type="entry name" value="HATPase_C_sf"/>
</dbReference>
<evidence type="ECO:0000256" key="10">
    <source>
        <dbReference type="ARBA" id="ARBA00022840"/>
    </source>
</evidence>
<dbReference type="FunFam" id="3.30.565.10:FF:000010">
    <property type="entry name" value="Sensor histidine kinase RcsC"/>
    <property type="match status" value="1"/>
</dbReference>
<feature type="domain" description="HPt" evidence="25">
    <location>
        <begin position="967"/>
        <end position="1060"/>
    </location>
</feature>
<dbReference type="PROSITE" id="PS50110">
    <property type="entry name" value="RESPONSE_REGULATORY"/>
    <property type="match status" value="2"/>
</dbReference>
<evidence type="ECO:0000259" key="25">
    <source>
        <dbReference type="PROSITE" id="PS50894"/>
    </source>
</evidence>
<feature type="coiled-coil region" evidence="18">
    <location>
        <begin position="377"/>
        <end position="407"/>
    </location>
</feature>
<dbReference type="SUPFAM" id="SSF52172">
    <property type="entry name" value="CheY-like"/>
    <property type="match status" value="2"/>
</dbReference>
<dbReference type="KEGG" id="saci:Sinac_3570"/>
<keyword evidence="11 20" id="KW-1133">Transmembrane helix</keyword>
<reference evidence="26 27" key="1">
    <citation type="submission" date="2012-02" db="EMBL/GenBank/DDBJ databases">
        <title>Complete sequence of chromosome of Singulisphaera acidiphila DSM 18658.</title>
        <authorList>
            <consortium name="US DOE Joint Genome Institute (JGI-PGF)"/>
            <person name="Lucas S."/>
            <person name="Copeland A."/>
            <person name="Lapidus A."/>
            <person name="Glavina del Rio T."/>
            <person name="Dalin E."/>
            <person name="Tice H."/>
            <person name="Bruce D."/>
            <person name="Goodwin L."/>
            <person name="Pitluck S."/>
            <person name="Peters L."/>
            <person name="Ovchinnikova G."/>
            <person name="Chertkov O."/>
            <person name="Kyrpides N."/>
            <person name="Mavromatis K."/>
            <person name="Ivanova N."/>
            <person name="Brettin T."/>
            <person name="Detter J.C."/>
            <person name="Han C."/>
            <person name="Larimer F."/>
            <person name="Land M."/>
            <person name="Hauser L."/>
            <person name="Markowitz V."/>
            <person name="Cheng J.-F."/>
            <person name="Hugenholtz P."/>
            <person name="Woyke T."/>
            <person name="Wu D."/>
            <person name="Tindall B."/>
            <person name="Pomrenke H."/>
            <person name="Brambilla E."/>
            <person name="Klenk H.-P."/>
            <person name="Eisen J.A."/>
        </authorList>
    </citation>
    <scope>NUCLEOTIDE SEQUENCE [LARGE SCALE GENOMIC DNA]</scope>
    <source>
        <strain evidence="27">ATCC BAA-1392 / DSM 18658 / VKM B-2454 / MOB10</strain>
    </source>
</reference>